<organism evidence="2">
    <name type="scientific">mine drainage metagenome</name>
    <dbReference type="NCBI Taxonomy" id="410659"/>
    <lineage>
        <taxon>unclassified sequences</taxon>
        <taxon>metagenomes</taxon>
        <taxon>ecological metagenomes</taxon>
    </lineage>
</organism>
<comment type="caution">
    <text evidence="2">The sequence shown here is derived from an EMBL/GenBank/DDBJ whole genome shotgun (WGS) entry which is preliminary data.</text>
</comment>
<feature type="transmembrane region" description="Helical" evidence="1">
    <location>
        <begin position="51"/>
        <end position="71"/>
    </location>
</feature>
<sequence length="294" mass="30340">SGSSSGVTVLSSLLVIVPLIYMGIALAFGLIVFGLTLVFGGRGIGGGWRRAVAISVVVALLFTAGGALAAVEAGIPNLSLHTTGMPSNSDGTWYYAGNPLWTEAGGKPVFLYVGSVACPFCSASSWAMRGALEAFGSLSGWSYLHSNPNDVYPNTPEVDLSSVSYNSSYLALQIFEGTDDSAITIPPLPVLPNAYVQTYDSSGGIPFVVVGGQYFHLGSLVNPATLSPGGTALSPQQVESALSSGTGPIYSEINSAQLYLEAYFVKADQKAGITPPTAVLQNSAVMSIVAQINL</sequence>
<dbReference type="EMBL" id="AUZY01007406">
    <property type="protein sequence ID" value="EQD49947.1"/>
    <property type="molecule type" value="Genomic_DNA"/>
</dbReference>
<dbReference type="InterPro" id="IPR009272">
    <property type="entry name" value="DUF929"/>
</dbReference>
<keyword evidence="1" id="KW-1133">Transmembrane helix</keyword>
<evidence type="ECO:0000256" key="1">
    <source>
        <dbReference type="SAM" id="Phobius"/>
    </source>
</evidence>
<gene>
    <name evidence="2" type="ORF">B1B_11404</name>
</gene>
<keyword evidence="1" id="KW-0472">Membrane</keyword>
<keyword evidence="1" id="KW-0812">Transmembrane</keyword>
<dbReference type="AlphaFoldDB" id="T0ZZ97"/>
<reference evidence="2" key="2">
    <citation type="journal article" date="2014" name="ISME J.">
        <title>Microbial stratification in low pH oxic and suboxic macroscopic growths along an acid mine drainage.</title>
        <authorList>
            <person name="Mendez-Garcia C."/>
            <person name="Mesa V."/>
            <person name="Sprenger R.R."/>
            <person name="Richter M."/>
            <person name="Diez M.S."/>
            <person name="Solano J."/>
            <person name="Bargiela R."/>
            <person name="Golyshina O.V."/>
            <person name="Manteca A."/>
            <person name="Ramos J.L."/>
            <person name="Gallego J.R."/>
            <person name="Llorente I."/>
            <person name="Martins Dos Santos V.A."/>
            <person name="Jensen O.N."/>
            <person name="Pelaez A.I."/>
            <person name="Sanchez J."/>
            <person name="Ferrer M."/>
        </authorList>
    </citation>
    <scope>NUCLEOTIDE SEQUENCE</scope>
</reference>
<proteinExistence type="predicted"/>
<reference evidence="2" key="1">
    <citation type="submission" date="2013-08" db="EMBL/GenBank/DDBJ databases">
        <authorList>
            <person name="Mendez C."/>
            <person name="Richter M."/>
            <person name="Ferrer M."/>
            <person name="Sanchez J."/>
        </authorList>
    </citation>
    <scope>NUCLEOTIDE SEQUENCE</scope>
</reference>
<feature type="non-terminal residue" evidence="2">
    <location>
        <position position="1"/>
    </location>
</feature>
<protein>
    <submittedName>
        <fullName evidence="2">Membrane protein containing DUF929</fullName>
    </submittedName>
</protein>
<accession>T0ZZ97</accession>
<dbReference type="Pfam" id="PF06053">
    <property type="entry name" value="DUF929"/>
    <property type="match status" value="1"/>
</dbReference>
<feature type="transmembrane region" description="Helical" evidence="1">
    <location>
        <begin position="12"/>
        <end position="39"/>
    </location>
</feature>
<evidence type="ECO:0000313" key="2">
    <source>
        <dbReference type="EMBL" id="EQD49947.1"/>
    </source>
</evidence>
<name>T0ZZ97_9ZZZZ</name>